<gene>
    <name evidence="3" type="ORF">B0H67DRAFT_596190</name>
</gene>
<dbReference type="PROSITE" id="PS51212">
    <property type="entry name" value="WSC"/>
    <property type="match status" value="1"/>
</dbReference>
<keyword evidence="4" id="KW-1185">Reference proteome</keyword>
<evidence type="ECO:0000259" key="2">
    <source>
        <dbReference type="PROSITE" id="PS51212"/>
    </source>
</evidence>
<dbReference type="EMBL" id="JAUKUA010000001">
    <property type="protein sequence ID" value="KAK0729891.1"/>
    <property type="molecule type" value="Genomic_DNA"/>
</dbReference>
<feature type="chain" id="PRO_5041236447" evidence="1">
    <location>
        <begin position="24"/>
        <end position="412"/>
    </location>
</feature>
<organism evidence="3 4">
    <name type="scientific">Lasiosphaeris hirsuta</name>
    <dbReference type="NCBI Taxonomy" id="260670"/>
    <lineage>
        <taxon>Eukaryota</taxon>
        <taxon>Fungi</taxon>
        <taxon>Dikarya</taxon>
        <taxon>Ascomycota</taxon>
        <taxon>Pezizomycotina</taxon>
        <taxon>Sordariomycetes</taxon>
        <taxon>Sordariomycetidae</taxon>
        <taxon>Sordariales</taxon>
        <taxon>Lasiosphaeriaceae</taxon>
        <taxon>Lasiosphaeris</taxon>
    </lineage>
</organism>
<accession>A0AA40EAB1</accession>
<dbReference type="InterPro" id="IPR002889">
    <property type="entry name" value="WSC_carb-bd"/>
</dbReference>
<reference evidence="3" key="1">
    <citation type="submission" date="2023-06" db="EMBL/GenBank/DDBJ databases">
        <title>Genome-scale phylogeny and comparative genomics of the fungal order Sordariales.</title>
        <authorList>
            <consortium name="Lawrence Berkeley National Laboratory"/>
            <person name="Hensen N."/>
            <person name="Bonometti L."/>
            <person name="Westerberg I."/>
            <person name="Brannstrom I.O."/>
            <person name="Guillou S."/>
            <person name="Cros-Aarteil S."/>
            <person name="Calhoun S."/>
            <person name="Haridas S."/>
            <person name="Kuo A."/>
            <person name="Mondo S."/>
            <person name="Pangilinan J."/>
            <person name="Riley R."/>
            <person name="Labutti K."/>
            <person name="Andreopoulos B."/>
            <person name="Lipzen A."/>
            <person name="Chen C."/>
            <person name="Yanf M."/>
            <person name="Daum C."/>
            <person name="Ng V."/>
            <person name="Clum A."/>
            <person name="Steindorff A."/>
            <person name="Ohm R."/>
            <person name="Martin F."/>
            <person name="Silar P."/>
            <person name="Natvig D."/>
            <person name="Lalanne C."/>
            <person name="Gautier V."/>
            <person name="Ament-Velasquez S.L."/>
            <person name="Kruys A."/>
            <person name="Hutchinson M.I."/>
            <person name="Powell A.J."/>
            <person name="Barry K."/>
            <person name="Miller A.N."/>
            <person name="Grigoriev I.V."/>
            <person name="Debuchy R."/>
            <person name="Gladieux P."/>
            <person name="Thoren M.H."/>
            <person name="Johannesson H."/>
        </authorList>
    </citation>
    <scope>NUCLEOTIDE SEQUENCE</scope>
    <source>
        <strain evidence="3">SMH4607-1</strain>
    </source>
</reference>
<dbReference type="Proteomes" id="UP001172102">
    <property type="component" value="Unassembled WGS sequence"/>
</dbReference>
<name>A0AA40EAB1_9PEZI</name>
<sequence>MRWASPATKAFLALVVLISWANAQAYFGTLDAQLAACGSDNFITVGCIQNFLTLFSTTYFRFSPVSYDAAGPQRSFPDYDPGTNYNNTVTPLSCARVCRGFGYKYTAVRDNNCNCGMQLPSTATTDGTCNVPCAGDRNQFCGGGNDAQIYLDPTFAEVIPITPLNTLLAGTYTYLGCYNIPNGFPTQDNRANSLVGSIDICFQTCAGLGLPLVYGSPQPSGQVQCICGTGFGYQNYRVDPQLLAQPGDCAVDCTVFGGAGGNCDPSTGARCCGQQNSYPVYISPEFQGCYSPQIPGFKTSVTQTVYECYDLPPLQRWPPKVLTLPGTYNPALTISSTPALYHPLSVNSVAGGRVYYIYGCYGTNPTDEGGLTGVFNIVTSFVSLGVTPATLEGCATLCDSLNYDAFGMVNGV</sequence>
<dbReference type="Pfam" id="PF01822">
    <property type="entry name" value="WSC"/>
    <property type="match status" value="1"/>
</dbReference>
<dbReference type="SMART" id="SM00321">
    <property type="entry name" value="WSC"/>
    <property type="match status" value="1"/>
</dbReference>
<keyword evidence="1" id="KW-0732">Signal</keyword>
<dbReference type="AlphaFoldDB" id="A0AA40EAB1"/>
<evidence type="ECO:0000313" key="3">
    <source>
        <dbReference type="EMBL" id="KAK0729891.1"/>
    </source>
</evidence>
<protein>
    <submittedName>
        <fullName evidence="3">WSC domain-containing protein</fullName>
    </submittedName>
</protein>
<feature type="domain" description="WSC" evidence="2">
    <location>
        <begin position="31"/>
        <end position="153"/>
    </location>
</feature>
<feature type="signal peptide" evidence="1">
    <location>
        <begin position="1"/>
        <end position="23"/>
    </location>
</feature>
<evidence type="ECO:0000313" key="4">
    <source>
        <dbReference type="Proteomes" id="UP001172102"/>
    </source>
</evidence>
<evidence type="ECO:0000256" key="1">
    <source>
        <dbReference type="SAM" id="SignalP"/>
    </source>
</evidence>
<proteinExistence type="predicted"/>
<comment type="caution">
    <text evidence="3">The sequence shown here is derived from an EMBL/GenBank/DDBJ whole genome shotgun (WGS) entry which is preliminary data.</text>
</comment>